<evidence type="ECO:0000313" key="10">
    <source>
        <dbReference type="Proteomes" id="UP001258945"/>
    </source>
</evidence>
<dbReference type="Gene3D" id="1.10.1740.10">
    <property type="match status" value="1"/>
</dbReference>
<feature type="domain" description="RNA polymerase sigma-70 region 2" evidence="5">
    <location>
        <begin position="14"/>
        <end position="76"/>
    </location>
</feature>
<sequence>MDQPSIDFRAGLAQLLPDLRAFGRFLARDVTVADDLVQETLVRALKAEAQWQAGTSLRAWSFSILRNVFYETRRRGASERRVLDAVRPEEEERVEGGQHARLEVAGLDYALASLPAEQREALVLVGALGFSYEEAAGIASVAVGTLKARVSRARVRLAASFAPKEGGPNLPTD</sequence>
<dbReference type="AlphaFoldDB" id="A0A1L7ADV0"/>
<dbReference type="Gene3D" id="1.10.10.10">
    <property type="entry name" value="Winged helix-like DNA-binding domain superfamily/Winged helix DNA-binding domain"/>
    <property type="match status" value="1"/>
</dbReference>
<dbReference type="Pfam" id="PF04542">
    <property type="entry name" value="Sigma70_r2"/>
    <property type="match status" value="1"/>
</dbReference>
<dbReference type="InterPro" id="IPR013249">
    <property type="entry name" value="RNA_pol_sigma70_r4_t2"/>
</dbReference>
<keyword evidence="10" id="KW-1185">Reference proteome</keyword>
<keyword evidence="3" id="KW-0731">Sigma factor</keyword>
<dbReference type="Proteomes" id="UP001258945">
    <property type="component" value="Unassembled WGS sequence"/>
</dbReference>
<dbReference type="InterPro" id="IPR036388">
    <property type="entry name" value="WH-like_DNA-bd_sf"/>
</dbReference>
<dbReference type="GO" id="GO:0003677">
    <property type="term" value="F:DNA binding"/>
    <property type="evidence" value="ECO:0007669"/>
    <property type="project" value="InterPro"/>
</dbReference>
<evidence type="ECO:0000256" key="3">
    <source>
        <dbReference type="ARBA" id="ARBA00023082"/>
    </source>
</evidence>
<comment type="similarity">
    <text evidence="1">Belongs to the sigma-70 factor family. ECF subfamily.</text>
</comment>
<dbReference type="EMBL" id="CP015583">
    <property type="protein sequence ID" value="APT56974.1"/>
    <property type="molecule type" value="Genomic_DNA"/>
</dbReference>
<dbReference type="PANTHER" id="PTHR43133:SF25">
    <property type="entry name" value="RNA POLYMERASE SIGMA FACTOR RFAY-RELATED"/>
    <property type="match status" value="1"/>
</dbReference>
<dbReference type="InterPro" id="IPR013325">
    <property type="entry name" value="RNA_pol_sigma_r2"/>
</dbReference>
<evidence type="ECO:0000256" key="4">
    <source>
        <dbReference type="ARBA" id="ARBA00023163"/>
    </source>
</evidence>
<reference evidence="8" key="3">
    <citation type="submission" date="2023-09" db="EMBL/GenBank/DDBJ databases">
        <authorList>
            <person name="Schober I."/>
            <person name="Bunk B."/>
        </authorList>
    </citation>
    <scope>NUCLEOTIDE SEQUENCE</scope>
    <source>
        <strain evidence="8">DSM 103800</strain>
    </source>
</reference>
<dbReference type="eggNOG" id="COG1595">
    <property type="taxonomic scope" value="Bacteria"/>
</dbReference>
<evidence type="ECO:0000259" key="6">
    <source>
        <dbReference type="Pfam" id="PF08281"/>
    </source>
</evidence>
<evidence type="ECO:0000256" key="2">
    <source>
        <dbReference type="ARBA" id="ARBA00023015"/>
    </source>
</evidence>
<dbReference type="InterPro" id="IPR039425">
    <property type="entry name" value="RNA_pol_sigma-70-like"/>
</dbReference>
<evidence type="ECO:0000259" key="5">
    <source>
        <dbReference type="Pfam" id="PF04542"/>
    </source>
</evidence>
<dbReference type="Pfam" id="PF08281">
    <property type="entry name" value="Sigma70_r4_2"/>
    <property type="match status" value="1"/>
</dbReference>
<keyword evidence="2" id="KW-0805">Transcription regulation</keyword>
<protein>
    <submittedName>
        <fullName evidence="7">RNA polymerase subunit sigma-24</fullName>
    </submittedName>
    <submittedName>
        <fullName evidence="8">Sigma-70 family RNA polymerase sigma factor</fullName>
    </submittedName>
</protein>
<evidence type="ECO:0000313" key="8">
    <source>
        <dbReference type="EMBL" id="MDT8333963.1"/>
    </source>
</evidence>
<dbReference type="NCBIfam" id="TIGR02937">
    <property type="entry name" value="sigma70-ECF"/>
    <property type="match status" value="1"/>
</dbReference>
<dbReference type="InterPro" id="IPR014284">
    <property type="entry name" value="RNA_pol_sigma-70_dom"/>
</dbReference>
<dbReference type="SUPFAM" id="SSF88946">
    <property type="entry name" value="Sigma2 domain of RNA polymerase sigma factors"/>
    <property type="match status" value="1"/>
</dbReference>
<dbReference type="GO" id="GO:0006352">
    <property type="term" value="P:DNA-templated transcription initiation"/>
    <property type="evidence" value="ECO:0007669"/>
    <property type="project" value="InterPro"/>
</dbReference>
<dbReference type="STRING" id="257708.RGI145_07585"/>
<evidence type="ECO:0000256" key="1">
    <source>
        <dbReference type="ARBA" id="ARBA00010641"/>
    </source>
</evidence>
<dbReference type="InterPro" id="IPR007627">
    <property type="entry name" value="RNA_pol_sigma70_r2"/>
</dbReference>
<proteinExistence type="inferred from homology"/>
<dbReference type="GO" id="GO:0016987">
    <property type="term" value="F:sigma factor activity"/>
    <property type="evidence" value="ECO:0007669"/>
    <property type="project" value="UniProtKB-KW"/>
</dbReference>
<reference evidence="8 10" key="2">
    <citation type="journal article" date="2019" name="Microb. Pathog.">
        <title>Comparison of VITEK 2, MALDI-TOF MS, 16S rRNA gene sequencing, and whole-genome sequencing for identification of Roseomonas mucosa.</title>
        <authorList>
            <person name="Rudolph W.W."/>
            <person name="Gunzer F."/>
            <person name="Trauth M."/>
            <person name="Bunk B."/>
            <person name="Bigge R."/>
            <person name="Schrottner P."/>
        </authorList>
    </citation>
    <scope>NUCLEOTIDE SEQUENCE [LARGE SCALE GENOMIC DNA]</scope>
    <source>
        <strain evidence="8 10">DSM 103800</strain>
    </source>
</reference>
<keyword evidence="4" id="KW-0804">Transcription</keyword>
<dbReference type="InterPro" id="IPR013324">
    <property type="entry name" value="RNA_pol_sigma_r3/r4-like"/>
</dbReference>
<dbReference type="EMBL" id="JAVVDO010000094">
    <property type="protein sequence ID" value="MDT8333963.1"/>
    <property type="molecule type" value="Genomic_DNA"/>
</dbReference>
<gene>
    <name evidence="7" type="ORF">RGI145_07585</name>
    <name evidence="8" type="ORF">RQ831_23185</name>
</gene>
<dbReference type="PANTHER" id="PTHR43133">
    <property type="entry name" value="RNA POLYMERASE ECF-TYPE SIGMA FACTO"/>
    <property type="match status" value="1"/>
</dbReference>
<evidence type="ECO:0000313" key="9">
    <source>
        <dbReference type="Proteomes" id="UP000185494"/>
    </source>
</evidence>
<dbReference type="RefSeq" id="WP_075797887.1">
    <property type="nucleotide sequence ID" value="NZ_CP015583.1"/>
</dbReference>
<dbReference type="Proteomes" id="UP000185494">
    <property type="component" value="Chromosome 1"/>
</dbReference>
<evidence type="ECO:0000313" key="7">
    <source>
        <dbReference type="EMBL" id="APT56974.1"/>
    </source>
</evidence>
<reference evidence="7 9" key="1">
    <citation type="submission" date="2016-05" db="EMBL/GenBank/DDBJ databases">
        <title>Complete Genome and Methylome Analysis of Psychrotrophic Bacterial Isolates from Antarctic Lake Untersee.</title>
        <authorList>
            <person name="Fomenkov A."/>
            <person name="Akimov V.N."/>
            <person name="Vasilyeva L.V."/>
            <person name="Andersen D."/>
            <person name="Vincze T."/>
            <person name="Roberts R.J."/>
        </authorList>
    </citation>
    <scope>NUCLEOTIDE SEQUENCE [LARGE SCALE GENOMIC DNA]</scope>
    <source>
        <strain evidence="7 9">U14-5</strain>
    </source>
</reference>
<dbReference type="KEGG" id="rgi:RGI145_07585"/>
<feature type="domain" description="RNA polymerase sigma factor 70 region 4 type 2" evidence="6">
    <location>
        <begin position="107"/>
        <end position="157"/>
    </location>
</feature>
<accession>A0A1L7ADV0</accession>
<dbReference type="SUPFAM" id="SSF88659">
    <property type="entry name" value="Sigma3 and sigma4 domains of RNA polymerase sigma factors"/>
    <property type="match status" value="1"/>
</dbReference>
<organism evidence="7 9">
    <name type="scientific">Roseomonas gilardii</name>
    <dbReference type="NCBI Taxonomy" id="257708"/>
    <lineage>
        <taxon>Bacteria</taxon>
        <taxon>Pseudomonadati</taxon>
        <taxon>Pseudomonadota</taxon>
        <taxon>Alphaproteobacteria</taxon>
        <taxon>Acetobacterales</taxon>
        <taxon>Roseomonadaceae</taxon>
        <taxon>Roseomonas</taxon>
    </lineage>
</organism>
<name>A0A1L7ADV0_9PROT</name>